<gene>
    <name evidence="2" type="ORF">EDD66_10216</name>
</gene>
<dbReference type="Proteomes" id="UP000273083">
    <property type="component" value="Unassembled WGS sequence"/>
</dbReference>
<dbReference type="Pfam" id="PF14317">
    <property type="entry name" value="YcxB"/>
    <property type="match status" value="1"/>
</dbReference>
<accession>A0A3N1XUQ9</accession>
<dbReference type="AlphaFoldDB" id="A0A3N1XUQ9"/>
<dbReference type="RefSeq" id="WP_123608076.1">
    <property type="nucleotide sequence ID" value="NZ_RJVG01000002.1"/>
</dbReference>
<dbReference type="OrthoDB" id="339559at2"/>
<keyword evidence="3" id="KW-1185">Reference proteome</keyword>
<dbReference type="InterPro" id="IPR025588">
    <property type="entry name" value="YcxB-like_C"/>
</dbReference>
<evidence type="ECO:0000313" key="3">
    <source>
        <dbReference type="Proteomes" id="UP000273083"/>
    </source>
</evidence>
<proteinExistence type="predicted"/>
<protein>
    <submittedName>
        <fullName evidence="2">YcxB-like protein</fullName>
    </submittedName>
</protein>
<dbReference type="EMBL" id="RJVG01000002">
    <property type="protein sequence ID" value="ROR30365.1"/>
    <property type="molecule type" value="Genomic_DNA"/>
</dbReference>
<evidence type="ECO:0000259" key="1">
    <source>
        <dbReference type="Pfam" id="PF14317"/>
    </source>
</evidence>
<sequence>MSKVVNEGKNNDILGHHCLFITEESIIEKSENSESKYNIIEKVAETEKHLFIYVNTVSAYIIPKKYLSVEEKNELLKITNNLIG</sequence>
<name>A0A3N1XUQ9_9FIRM</name>
<comment type="caution">
    <text evidence="2">The sequence shown here is derived from an EMBL/GenBank/DDBJ whole genome shotgun (WGS) entry which is preliminary data.</text>
</comment>
<feature type="domain" description="YcxB-like C-terminal" evidence="1">
    <location>
        <begin position="21"/>
        <end position="78"/>
    </location>
</feature>
<reference evidence="2 3" key="1">
    <citation type="submission" date="2018-11" db="EMBL/GenBank/DDBJ databases">
        <title>Genomic Encyclopedia of Type Strains, Phase IV (KMG-IV): sequencing the most valuable type-strain genomes for metagenomic binning, comparative biology and taxonomic classification.</title>
        <authorList>
            <person name="Goeker M."/>
        </authorList>
    </citation>
    <scope>NUCLEOTIDE SEQUENCE [LARGE SCALE GENOMIC DNA]</scope>
    <source>
        <strain evidence="2 3">DSM 26537</strain>
    </source>
</reference>
<evidence type="ECO:0000313" key="2">
    <source>
        <dbReference type="EMBL" id="ROR30365.1"/>
    </source>
</evidence>
<organism evidence="2 3">
    <name type="scientific">Mobilisporobacter senegalensis</name>
    <dbReference type="NCBI Taxonomy" id="1329262"/>
    <lineage>
        <taxon>Bacteria</taxon>
        <taxon>Bacillati</taxon>
        <taxon>Bacillota</taxon>
        <taxon>Clostridia</taxon>
        <taxon>Lachnospirales</taxon>
        <taxon>Lachnospiraceae</taxon>
        <taxon>Mobilisporobacter</taxon>
    </lineage>
</organism>